<dbReference type="PANTHER" id="PTHR46696:SF1">
    <property type="entry name" value="CYTOCHROME P450 YJIB-RELATED"/>
    <property type="match status" value="1"/>
</dbReference>
<accession>H5TTB8</accession>
<organism evidence="8 9">
    <name type="scientific">Gordonia otitidis (strain DSM 44809 / CCUG 52243 / JCM 12355 / NBRC 100426 / IFM 10032)</name>
    <dbReference type="NCBI Taxonomy" id="1108044"/>
    <lineage>
        <taxon>Bacteria</taxon>
        <taxon>Bacillati</taxon>
        <taxon>Actinomycetota</taxon>
        <taxon>Actinomycetes</taxon>
        <taxon>Mycobacteriales</taxon>
        <taxon>Gordoniaceae</taxon>
        <taxon>Gordonia</taxon>
    </lineage>
</organism>
<dbReference type="PRINTS" id="PR00359">
    <property type="entry name" value="BP450"/>
</dbReference>
<evidence type="ECO:0000256" key="4">
    <source>
        <dbReference type="ARBA" id="ARBA00023002"/>
    </source>
</evidence>
<keyword evidence="4 7" id="KW-0560">Oxidoreductase</keyword>
<dbReference type="GO" id="GO:0016705">
    <property type="term" value="F:oxidoreductase activity, acting on paired donors, with incorporation or reduction of molecular oxygen"/>
    <property type="evidence" value="ECO:0007669"/>
    <property type="project" value="InterPro"/>
</dbReference>
<reference evidence="8" key="1">
    <citation type="submission" date="2012-02" db="EMBL/GenBank/DDBJ databases">
        <title>Whole genome shotgun sequence of Gordonia otitidis NBRC 100426.</title>
        <authorList>
            <person name="Yoshida I."/>
            <person name="Hosoyama A."/>
            <person name="Tsuchikane K."/>
            <person name="Katsumata H."/>
            <person name="Yamazaki S."/>
            <person name="Fujita N."/>
        </authorList>
    </citation>
    <scope>NUCLEOTIDE SEQUENCE [LARGE SCALE GENOMIC DNA]</scope>
    <source>
        <strain evidence="8">NBRC 100426</strain>
    </source>
</reference>
<dbReference type="SUPFAM" id="SSF48264">
    <property type="entry name" value="Cytochrome P450"/>
    <property type="match status" value="1"/>
</dbReference>
<evidence type="ECO:0000256" key="3">
    <source>
        <dbReference type="ARBA" id="ARBA00022723"/>
    </source>
</evidence>
<dbReference type="InterPro" id="IPR017972">
    <property type="entry name" value="Cyt_P450_CS"/>
</dbReference>
<evidence type="ECO:0000256" key="6">
    <source>
        <dbReference type="ARBA" id="ARBA00023033"/>
    </source>
</evidence>
<dbReference type="GO" id="GO:0004497">
    <property type="term" value="F:monooxygenase activity"/>
    <property type="evidence" value="ECO:0007669"/>
    <property type="project" value="UniProtKB-KW"/>
</dbReference>
<keyword evidence="2 7" id="KW-0349">Heme</keyword>
<dbReference type="AlphaFoldDB" id="H5TTB8"/>
<dbReference type="STRING" id="1108044.GOOTI_238_00060"/>
<evidence type="ECO:0000256" key="2">
    <source>
        <dbReference type="ARBA" id="ARBA00022617"/>
    </source>
</evidence>
<evidence type="ECO:0000256" key="7">
    <source>
        <dbReference type="RuleBase" id="RU000461"/>
    </source>
</evidence>
<sequence length="394" mass="43454">MTTAPISVDSDIDLFTDEALDNPFPLYKTLRDLGPATRLTAHDIWFLSRYDVVREALGDWETFSSAAGPGLNPVINEAWAHAIIAVDPPVHTKLRKLFTDRLGPRQLRPLAETIDQRADELAERLVEMGEFDGVTDLAEDLPVNVIMDLVGWPADERAKLLDFAAGSFDCCGPQNERMANAMPKLAGSVEYVTEMFDSRRLAPGTFGATIADAAYEGEISKDDALGLLLAYVVAAFDTTINAMSTGTWLFAQHPEQWQKLRDDPSKVPAAFNEIIRLESPIQYFSRTTTRDVDLGEGVVIPKDARVLHSYGSANRDERHYENPDVFDVDRNPMDHLGFGLGNHGCAGQNLARLEALAVFKALVPRVRGFELTGEPVRALNNVTRGFASVPVRIS</sequence>
<protein>
    <submittedName>
        <fullName evidence="8">Cytochrome P450</fullName>
    </submittedName>
</protein>
<gene>
    <name evidence="8" type="ORF">GOOTI_238_00060</name>
</gene>
<dbReference type="PROSITE" id="PS00086">
    <property type="entry name" value="CYTOCHROME_P450"/>
    <property type="match status" value="1"/>
</dbReference>
<dbReference type="PANTHER" id="PTHR46696">
    <property type="entry name" value="P450, PUTATIVE (EUROFUNG)-RELATED"/>
    <property type="match status" value="1"/>
</dbReference>
<keyword evidence="3 7" id="KW-0479">Metal-binding</keyword>
<dbReference type="InterPro" id="IPR036396">
    <property type="entry name" value="Cyt_P450_sf"/>
</dbReference>
<name>H5TTB8_GORO1</name>
<dbReference type="GO" id="GO:0005506">
    <property type="term" value="F:iron ion binding"/>
    <property type="evidence" value="ECO:0007669"/>
    <property type="project" value="InterPro"/>
</dbReference>
<comment type="caution">
    <text evidence="8">The sequence shown here is derived from an EMBL/GenBank/DDBJ whole genome shotgun (WGS) entry which is preliminary data.</text>
</comment>
<keyword evidence="6 7" id="KW-0503">Monooxygenase</keyword>
<dbReference type="GO" id="GO:0020037">
    <property type="term" value="F:heme binding"/>
    <property type="evidence" value="ECO:0007669"/>
    <property type="project" value="InterPro"/>
</dbReference>
<evidence type="ECO:0000256" key="5">
    <source>
        <dbReference type="ARBA" id="ARBA00023004"/>
    </source>
</evidence>
<dbReference type="OrthoDB" id="9801155at2"/>
<keyword evidence="5 7" id="KW-0408">Iron</keyword>
<evidence type="ECO:0000256" key="1">
    <source>
        <dbReference type="ARBA" id="ARBA00010617"/>
    </source>
</evidence>
<evidence type="ECO:0000313" key="8">
    <source>
        <dbReference type="EMBL" id="GAB36726.1"/>
    </source>
</evidence>
<keyword evidence="9" id="KW-1185">Reference proteome</keyword>
<dbReference type="InterPro" id="IPR001128">
    <property type="entry name" value="Cyt_P450"/>
</dbReference>
<dbReference type="EMBL" id="BAFB01000238">
    <property type="protein sequence ID" value="GAB36726.1"/>
    <property type="molecule type" value="Genomic_DNA"/>
</dbReference>
<dbReference type="InterPro" id="IPR002397">
    <property type="entry name" value="Cyt_P450_B"/>
</dbReference>
<dbReference type="CDD" id="cd11037">
    <property type="entry name" value="CYP199A2-like"/>
    <property type="match status" value="1"/>
</dbReference>
<dbReference type="Proteomes" id="UP000005038">
    <property type="component" value="Unassembled WGS sequence"/>
</dbReference>
<dbReference type="RefSeq" id="WP_007240888.1">
    <property type="nucleotide sequence ID" value="NZ_BAFB01000238.1"/>
</dbReference>
<evidence type="ECO:0000313" key="9">
    <source>
        <dbReference type="Proteomes" id="UP000005038"/>
    </source>
</evidence>
<dbReference type="Pfam" id="PF00067">
    <property type="entry name" value="p450"/>
    <property type="match status" value="1"/>
</dbReference>
<proteinExistence type="inferred from homology"/>
<comment type="similarity">
    <text evidence="1 7">Belongs to the cytochrome P450 family.</text>
</comment>
<dbReference type="Gene3D" id="1.10.630.10">
    <property type="entry name" value="Cytochrome P450"/>
    <property type="match status" value="1"/>
</dbReference>